<evidence type="ECO:0000313" key="3">
    <source>
        <dbReference type="Proteomes" id="UP000006327"/>
    </source>
</evidence>
<keyword evidence="3" id="KW-1185">Reference proteome</keyword>
<proteinExistence type="predicted"/>
<accession>K6Y2R3</accession>
<protein>
    <submittedName>
        <fullName evidence="2">Uncharacterized protein</fullName>
    </submittedName>
</protein>
<feature type="chain" id="PRO_5003900783" evidence="1">
    <location>
        <begin position="20"/>
        <end position="439"/>
    </location>
</feature>
<dbReference type="Proteomes" id="UP000006327">
    <property type="component" value="Unassembled WGS sequence"/>
</dbReference>
<evidence type="ECO:0000256" key="1">
    <source>
        <dbReference type="SAM" id="SignalP"/>
    </source>
</evidence>
<dbReference type="RefSeq" id="WP_007617868.1">
    <property type="nucleotide sequence ID" value="NZ_BAEO01000015.1"/>
</dbReference>
<sequence length="439" mass="48111">MKILYIVLMVLLLVNKTFAVNSVNPTGVNVNATGVSSVFLTFRGTAGQISTEAFWCGQISVAANTVTSTNPCVAGTFFGRLPKTLAQTSPSLGLTNTDLGIQNSIENNGQNFTDVMTIPASVARRAMQSAQAGNNSSFFYVRKFESAGSTQYIAVTCRMSNGGARVPFSLTQVHPYFVTDQGKPSVHLASQGQLMPAILAEISYNGTGRLKGRWEIVLPGDPEPNEFDLVPEANLPMEQRGLQKRYTLLQRFDVFLAPTGKTTLKGPDPQLVPNQIIGPYQVILRVEATRDKEGDSDTGVGVSINGGVSGFEMPRLRYYVATDDDVLQARMNAGLEKSITLFQATLDPQNKTSLRFSWLKYTSAKTYELEVKSEGHQNFSALIDGRVAYYDPPPWITEQVMASPSQWRVAAYSSKGNKLALSQWRQYVTQTTPSDIKEK</sequence>
<keyword evidence="1" id="KW-0732">Signal</keyword>
<comment type="caution">
    <text evidence="2">The sequence shown here is derived from an EMBL/GenBank/DDBJ whole genome shotgun (WGS) entry which is preliminary data.</text>
</comment>
<dbReference type="OrthoDB" id="569134at2"/>
<feature type="signal peptide" evidence="1">
    <location>
        <begin position="1"/>
        <end position="19"/>
    </location>
</feature>
<organism evidence="2 3">
    <name type="scientific">Paraglaciecola arctica BSs20135</name>
    <dbReference type="NCBI Taxonomy" id="493475"/>
    <lineage>
        <taxon>Bacteria</taxon>
        <taxon>Pseudomonadati</taxon>
        <taxon>Pseudomonadota</taxon>
        <taxon>Gammaproteobacteria</taxon>
        <taxon>Alteromonadales</taxon>
        <taxon>Alteromonadaceae</taxon>
        <taxon>Paraglaciecola</taxon>
    </lineage>
</organism>
<reference evidence="2 3" key="1">
    <citation type="journal article" date="2017" name="Antonie Van Leeuwenhoek">
        <title>Rhizobium rhizosphaerae sp. nov., a novel species isolated from rice rhizosphere.</title>
        <authorList>
            <person name="Zhao J.J."/>
            <person name="Zhang J."/>
            <person name="Zhang R.J."/>
            <person name="Zhang C.W."/>
            <person name="Yin H.Q."/>
            <person name="Zhang X.X."/>
        </authorList>
    </citation>
    <scope>NUCLEOTIDE SEQUENCE [LARGE SCALE GENOMIC DNA]</scope>
    <source>
        <strain evidence="2 3">BSs20135</strain>
    </source>
</reference>
<dbReference type="eggNOG" id="ENOG502Z9H3">
    <property type="taxonomic scope" value="Bacteria"/>
</dbReference>
<evidence type="ECO:0000313" key="2">
    <source>
        <dbReference type="EMBL" id="GAC18231.1"/>
    </source>
</evidence>
<name>K6Y2R3_9ALTE</name>
<gene>
    <name evidence="2" type="ORF">GARC_1251</name>
</gene>
<dbReference type="AlphaFoldDB" id="K6Y2R3"/>
<dbReference type="EMBL" id="BAEO01000015">
    <property type="protein sequence ID" value="GAC18231.1"/>
    <property type="molecule type" value="Genomic_DNA"/>
</dbReference>
<dbReference type="STRING" id="493475.GARC_1251"/>